<dbReference type="EMBL" id="JAAMPI010001229">
    <property type="protein sequence ID" value="KAF4626088.1"/>
    <property type="molecule type" value="Genomic_DNA"/>
</dbReference>
<proteinExistence type="predicted"/>
<dbReference type="Proteomes" id="UP000566819">
    <property type="component" value="Unassembled WGS sequence"/>
</dbReference>
<dbReference type="PROSITE" id="PS50097">
    <property type="entry name" value="BTB"/>
    <property type="match status" value="1"/>
</dbReference>
<feature type="domain" description="BTB" evidence="2">
    <location>
        <begin position="48"/>
        <end position="116"/>
    </location>
</feature>
<organism evidence="3 4">
    <name type="scientific">Cudoniella acicularis</name>
    <dbReference type="NCBI Taxonomy" id="354080"/>
    <lineage>
        <taxon>Eukaryota</taxon>
        <taxon>Fungi</taxon>
        <taxon>Dikarya</taxon>
        <taxon>Ascomycota</taxon>
        <taxon>Pezizomycotina</taxon>
        <taxon>Leotiomycetes</taxon>
        <taxon>Helotiales</taxon>
        <taxon>Tricladiaceae</taxon>
        <taxon>Cudoniella</taxon>
    </lineage>
</organism>
<comment type="caution">
    <text evidence="3">The sequence shown here is derived from an EMBL/GenBank/DDBJ whole genome shotgun (WGS) entry which is preliminary data.</text>
</comment>
<dbReference type="InterPro" id="IPR000210">
    <property type="entry name" value="BTB/POZ_dom"/>
</dbReference>
<keyword evidence="4" id="KW-1185">Reference proteome</keyword>
<feature type="compositionally biased region" description="Low complexity" evidence="1">
    <location>
        <begin position="21"/>
        <end position="38"/>
    </location>
</feature>
<protein>
    <recommendedName>
        <fullName evidence="2">BTB domain-containing protein</fullName>
    </recommendedName>
</protein>
<dbReference type="OrthoDB" id="1022638at2759"/>
<dbReference type="Gene3D" id="3.30.710.10">
    <property type="entry name" value="Potassium Channel Kv1.1, Chain A"/>
    <property type="match status" value="1"/>
</dbReference>
<evidence type="ECO:0000259" key="2">
    <source>
        <dbReference type="PROSITE" id="PS50097"/>
    </source>
</evidence>
<gene>
    <name evidence="3" type="ORF">G7Y89_g12073</name>
</gene>
<dbReference type="AlphaFoldDB" id="A0A8H4RBX8"/>
<dbReference type="InterPro" id="IPR011333">
    <property type="entry name" value="SKP1/BTB/POZ_sf"/>
</dbReference>
<sequence>MPLSSPLRTYSRRGKMLGPTSSSVSSSPSRSSPRKPVSQNPIFSHPEQLVTFLIGKGENAKPFPLHKDFVCVHSPVFNRAFNGRWVEATTHTYKLEETTLETFHLYALWLYTKTLDGHGALVETDSAELEELEDLPEDVATQFRENQLRLIELWCFADKYAMPKLQNVAMTHFARILNADPLMREEVIEYVYSTTAPGSQMQKYVMEAATISATKFAKEGDAEMIGGVTALVKSFPVDLIPQFVAALAIKITRAQGPVKIREYFVEE</sequence>
<evidence type="ECO:0000313" key="4">
    <source>
        <dbReference type="Proteomes" id="UP000566819"/>
    </source>
</evidence>
<evidence type="ECO:0000256" key="1">
    <source>
        <dbReference type="SAM" id="MobiDB-lite"/>
    </source>
</evidence>
<dbReference type="Pfam" id="PF00651">
    <property type="entry name" value="BTB"/>
    <property type="match status" value="1"/>
</dbReference>
<dbReference type="SUPFAM" id="SSF54695">
    <property type="entry name" value="POZ domain"/>
    <property type="match status" value="1"/>
</dbReference>
<dbReference type="CDD" id="cd18186">
    <property type="entry name" value="BTB_POZ_ZBTB_KLHL-like"/>
    <property type="match status" value="1"/>
</dbReference>
<evidence type="ECO:0000313" key="3">
    <source>
        <dbReference type="EMBL" id="KAF4626088.1"/>
    </source>
</evidence>
<dbReference type="PANTHER" id="PTHR47843:SF2">
    <property type="entry name" value="BTB DOMAIN-CONTAINING PROTEIN"/>
    <property type="match status" value="1"/>
</dbReference>
<accession>A0A8H4RBX8</accession>
<feature type="region of interest" description="Disordered" evidence="1">
    <location>
        <begin position="1"/>
        <end position="42"/>
    </location>
</feature>
<name>A0A8H4RBX8_9HELO</name>
<reference evidence="3 4" key="1">
    <citation type="submission" date="2020-03" db="EMBL/GenBank/DDBJ databases">
        <title>Draft Genome Sequence of Cudoniella acicularis.</title>
        <authorList>
            <person name="Buettner E."/>
            <person name="Kellner H."/>
        </authorList>
    </citation>
    <scope>NUCLEOTIDE SEQUENCE [LARGE SCALE GENOMIC DNA]</scope>
    <source>
        <strain evidence="3 4">DSM 108380</strain>
    </source>
</reference>
<dbReference type="PANTHER" id="PTHR47843">
    <property type="entry name" value="BTB DOMAIN-CONTAINING PROTEIN-RELATED"/>
    <property type="match status" value="1"/>
</dbReference>